<evidence type="ECO:0000313" key="2">
    <source>
        <dbReference type="EMBL" id="AEL97915.1"/>
    </source>
</evidence>
<dbReference type="GeneID" id="18559521"/>
<feature type="region of interest" description="Disordered" evidence="1">
    <location>
        <begin position="423"/>
        <end position="442"/>
    </location>
</feature>
<protein>
    <submittedName>
        <fullName evidence="2">Terminase</fullName>
    </submittedName>
</protein>
<reference evidence="2 3" key="1">
    <citation type="journal article" date="2012" name="J. Virol.">
        <title>Complete Genome Sequences of 138 Mycobacteriophages.</title>
        <authorList>
            <consortium name="the Science Education Alliance Phage Hunters Advancing Genomics and Evolutionary Science Program"/>
            <consortium name="the KwaZulu-Natal Research Institute for Tuberculosis and HIV Mycobacterial Genetics Course Students"/>
            <consortium name="the Phage Hunters Integrating Research and Education Program"/>
            <person name="Hatfull G.F."/>
        </authorList>
    </citation>
    <scope>NUCLEOTIDE SEQUENCE [LARGE SCALE GENOMIC DNA]</scope>
</reference>
<dbReference type="Proteomes" id="UP000000694">
    <property type="component" value="Segment"/>
</dbReference>
<accession>G1JWB7</accession>
<feature type="compositionally biased region" description="Polar residues" evidence="1">
    <location>
        <begin position="423"/>
        <end position="436"/>
    </location>
</feature>
<keyword evidence="3" id="KW-1185">Reference proteome</keyword>
<gene>
    <name evidence="2" type="primary">6</name>
    <name evidence="2" type="ORF">PATIENCE_6</name>
</gene>
<dbReference type="OrthoDB" id="5717at10239"/>
<dbReference type="KEGG" id="vg:18559521"/>
<dbReference type="Gene3D" id="3.30.420.280">
    <property type="match status" value="1"/>
</dbReference>
<sequence length="555" mass="63386">MSKWAVFDSLYPDIDEETGEPTQKPVFDPHSGQLEIMESDARFKIASCGRRFGKSNLGGHELIPEALRARMMATALKSRGQRLEFWIVGPEYVDSEKEFRVFYDKATKLGMEFDRPGTYYSVQTGDMVVSLWDGAFILQAKSEARPSSLVGEALSGVIMAEAAKMKESTWTQLIRPALSDMKGWGLFTTTPEGKNWFYQYYLDAIKQNNPGWAGFRMPSWYNTRVFTGETKDAHVKRLMHLMSEHPEFTAFEIIKSEGLVIDEEIAQMANDLTIPMFQQEVAADFTDFVGKVFKEYDEETHSRLLHYNPSWKTIAAVDYGYRNPNVWLLIQIGPWGEINIIDELYQRDLTPVEFANEILRRGLVPDTCLEFYPDPASPEHSATMETIFLRNGRNCRAKPHTGGELDNRLNLIRFALKDRITDTEMSQPNWRSSPPQKDQKRPRLMISTRCPNTLFEFGEYRYPEAKDEKVETSTKRFELPIKKNDHTPEALGRALAGMYHSTSAQLGGGARISTARFFNSLAKIRDRHEGGYGFAPAGIPTRRTSRSYGTWADQM</sequence>
<evidence type="ECO:0000313" key="3">
    <source>
        <dbReference type="Proteomes" id="UP000000694"/>
    </source>
</evidence>
<dbReference type="EMBL" id="JN412589">
    <property type="protein sequence ID" value="AEL97915.1"/>
    <property type="molecule type" value="Genomic_DNA"/>
</dbReference>
<dbReference type="Gene3D" id="3.40.50.300">
    <property type="entry name" value="P-loop containing nucleotide triphosphate hydrolases"/>
    <property type="match status" value="1"/>
</dbReference>
<name>G1JWB7_9CAUD</name>
<dbReference type="InterPro" id="IPR027417">
    <property type="entry name" value="P-loop_NTPase"/>
</dbReference>
<evidence type="ECO:0000256" key="1">
    <source>
        <dbReference type="SAM" id="MobiDB-lite"/>
    </source>
</evidence>
<dbReference type="RefSeq" id="YP_009012146.1">
    <property type="nucleotide sequence ID" value="NC_023691.1"/>
</dbReference>
<organism evidence="2 3">
    <name type="scientific">Mycobacterium phage Patience</name>
    <dbReference type="NCBI Taxonomy" id="1074308"/>
    <lineage>
        <taxon>Viruses</taxon>
        <taxon>Duplodnaviria</taxon>
        <taxon>Heunggongvirae</taxon>
        <taxon>Uroviricota</taxon>
        <taxon>Caudoviricetes</taxon>
        <taxon>Patiencevirus</taxon>
        <taxon>Patiencevirus patience</taxon>
    </lineage>
</organism>
<dbReference type="Pfam" id="PF03237">
    <property type="entry name" value="Terminase_6N"/>
    <property type="match status" value="1"/>
</dbReference>
<proteinExistence type="predicted"/>